<dbReference type="EMBL" id="FLUQ01000001">
    <property type="protein sequence ID" value="SBV96870.1"/>
    <property type="molecule type" value="Genomic_DNA"/>
</dbReference>
<proteinExistence type="predicted"/>
<gene>
    <name evidence="1" type="ORF">KL86DPRO_11118</name>
</gene>
<dbReference type="InterPro" id="IPR017695">
    <property type="entry name" value="Se-dep_Mo_hydrolase_YqeB"/>
</dbReference>
<dbReference type="NCBIfam" id="TIGR03309">
    <property type="entry name" value="matur_yqeB"/>
    <property type="match status" value="1"/>
</dbReference>
<dbReference type="AlphaFoldDB" id="A0A212JBR5"/>
<name>A0A212JBR5_9DELT</name>
<accession>A0A212JBR5</accession>
<protein>
    <submittedName>
        <fullName evidence="1">Selenium-dependent molybdenum hydroxylase system protein, YqeB family</fullName>
    </submittedName>
</protein>
<organism evidence="1">
    <name type="scientific">uncultured delta proteobacterium</name>
    <dbReference type="NCBI Taxonomy" id="34034"/>
    <lineage>
        <taxon>Bacteria</taxon>
        <taxon>Deltaproteobacteria</taxon>
        <taxon>environmental samples</taxon>
    </lineage>
</organism>
<evidence type="ECO:0000313" key="1">
    <source>
        <dbReference type="EMBL" id="SBV96870.1"/>
    </source>
</evidence>
<sequence>MKTGSCTIIIKSGGEMASGIAVRLYRAGFRNILMLETPRPLAVRRAVAFCEAVYDGEQQVEGITARRAETPGEIRELWNGGMLAVAVDPDWKLLPLLRPEMTIDAVLAKRNIGTAMSEAPLVVALGPGFTAGVDAHYVIETNRGHNLGRVYAEGGAQPNTGIPGDIGGYTTERVLRAPVDGIVAACRDIGSPIRAGETVCTVNGVPVAAAIDGIVRGCIRPGATARAGLKLGDIDPRGVVANCWTVSEKARALGGSVLEVLCAHLNR</sequence>
<reference evidence="1" key="1">
    <citation type="submission" date="2016-04" db="EMBL/GenBank/DDBJ databases">
        <authorList>
            <person name="Evans L.H."/>
            <person name="Alamgir A."/>
            <person name="Owens N."/>
            <person name="Weber N.D."/>
            <person name="Virtaneva K."/>
            <person name="Barbian K."/>
            <person name="Babar A."/>
            <person name="Rosenke K."/>
        </authorList>
    </citation>
    <scope>NUCLEOTIDE SEQUENCE</scope>
    <source>
        <strain evidence="1">86</strain>
    </source>
</reference>